<dbReference type="SUPFAM" id="SSF46689">
    <property type="entry name" value="Homeodomain-like"/>
    <property type="match status" value="1"/>
</dbReference>
<evidence type="ECO:0000256" key="2">
    <source>
        <dbReference type="PROSITE-ProRule" id="PRU00335"/>
    </source>
</evidence>
<dbReference type="Gene3D" id="1.10.357.10">
    <property type="entry name" value="Tetracycline Repressor, domain 2"/>
    <property type="match status" value="1"/>
</dbReference>
<dbReference type="InterPro" id="IPR009057">
    <property type="entry name" value="Homeodomain-like_sf"/>
</dbReference>
<dbReference type="PROSITE" id="PS01081">
    <property type="entry name" value="HTH_TETR_1"/>
    <property type="match status" value="1"/>
</dbReference>
<evidence type="ECO:0000256" key="1">
    <source>
        <dbReference type="ARBA" id="ARBA00023125"/>
    </source>
</evidence>
<dbReference type="InterPro" id="IPR023772">
    <property type="entry name" value="DNA-bd_HTH_TetR-type_CS"/>
</dbReference>
<keyword evidence="5" id="KW-1185">Reference proteome</keyword>
<dbReference type="PANTHER" id="PTHR43479">
    <property type="entry name" value="ACREF/ENVCD OPERON REPRESSOR-RELATED"/>
    <property type="match status" value="1"/>
</dbReference>
<dbReference type="PRINTS" id="PR00455">
    <property type="entry name" value="HTHTETR"/>
</dbReference>
<protein>
    <submittedName>
        <fullName evidence="4">TetR/AcrR family transcriptional regulator</fullName>
    </submittedName>
</protein>
<accession>A0ABV1EEB9</accession>
<dbReference type="PROSITE" id="PS50977">
    <property type="entry name" value="HTH_TETR_2"/>
    <property type="match status" value="1"/>
</dbReference>
<dbReference type="Proteomes" id="UP001482186">
    <property type="component" value="Unassembled WGS sequence"/>
</dbReference>
<sequence length="211" mass="24807">MTFWLEVSNITCVMMNDQENTIEKIKQTALDEFFMHGYNKASLRTICSRAGVTTGAMYFYFKNKEALFREIFEPLVVQYEELLVRYMKLELAEPELGTQLDVQMMQFILEHRKEAVIILEKAQGSCYEMYRSKVEQLMEQSIYTFYKSRMDYEPDEKLVKILAKIRLDGCLEIIKGNYSMEDSLYLVEKIGIYSMGGTDKLIQNLREPHSI</sequence>
<evidence type="ECO:0000313" key="4">
    <source>
        <dbReference type="EMBL" id="MEQ2452484.1"/>
    </source>
</evidence>
<reference evidence="4 5" key="1">
    <citation type="submission" date="2024-04" db="EMBL/GenBank/DDBJ databases">
        <title>Human intestinal bacterial collection.</title>
        <authorList>
            <person name="Pauvert C."/>
            <person name="Hitch T.C.A."/>
            <person name="Clavel T."/>
        </authorList>
    </citation>
    <scope>NUCLEOTIDE SEQUENCE [LARGE SCALE GENOMIC DNA]</scope>
    <source>
        <strain evidence="4 5">CLA-AA-H141</strain>
    </source>
</reference>
<feature type="domain" description="HTH tetR-type" evidence="3">
    <location>
        <begin position="19"/>
        <end position="79"/>
    </location>
</feature>
<proteinExistence type="predicted"/>
<comment type="caution">
    <text evidence="4">The sequence shown here is derived from an EMBL/GenBank/DDBJ whole genome shotgun (WGS) entry which is preliminary data.</text>
</comment>
<evidence type="ECO:0000313" key="5">
    <source>
        <dbReference type="Proteomes" id="UP001482186"/>
    </source>
</evidence>
<dbReference type="InterPro" id="IPR001647">
    <property type="entry name" value="HTH_TetR"/>
</dbReference>
<name>A0ABV1EEB9_9FIRM</name>
<evidence type="ECO:0000259" key="3">
    <source>
        <dbReference type="PROSITE" id="PS50977"/>
    </source>
</evidence>
<feature type="DNA-binding region" description="H-T-H motif" evidence="2">
    <location>
        <begin position="42"/>
        <end position="61"/>
    </location>
</feature>
<dbReference type="Pfam" id="PF00440">
    <property type="entry name" value="TetR_N"/>
    <property type="match status" value="1"/>
</dbReference>
<keyword evidence="1 2" id="KW-0238">DNA-binding</keyword>
<dbReference type="PANTHER" id="PTHR43479:SF11">
    <property type="entry name" value="ACREF_ENVCD OPERON REPRESSOR-RELATED"/>
    <property type="match status" value="1"/>
</dbReference>
<organism evidence="4 5">
    <name type="scientific">Coprococcus ammoniilyticus</name>
    <dbReference type="NCBI Taxonomy" id="2981785"/>
    <lineage>
        <taxon>Bacteria</taxon>
        <taxon>Bacillati</taxon>
        <taxon>Bacillota</taxon>
        <taxon>Clostridia</taxon>
        <taxon>Lachnospirales</taxon>
        <taxon>Lachnospiraceae</taxon>
        <taxon>Coprococcus</taxon>
    </lineage>
</organism>
<dbReference type="EMBL" id="JBBNFM010000001">
    <property type="protein sequence ID" value="MEQ2452484.1"/>
    <property type="molecule type" value="Genomic_DNA"/>
</dbReference>
<gene>
    <name evidence="4" type="ORF">AAAT04_00285</name>
</gene>
<dbReference type="InterPro" id="IPR050624">
    <property type="entry name" value="HTH-type_Tx_Regulator"/>
</dbReference>
<dbReference type="RefSeq" id="WP_317258979.1">
    <property type="nucleotide sequence ID" value="NZ_JAOQJS010000004.1"/>
</dbReference>